<dbReference type="RefSeq" id="WP_382405775.1">
    <property type="nucleotide sequence ID" value="NZ_JBHSGU010000002.1"/>
</dbReference>
<feature type="signal peptide" evidence="1">
    <location>
        <begin position="1"/>
        <end position="22"/>
    </location>
</feature>
<evidence type="ECO:0008006" key="4">
    <source>
        <dbReference type="Google" id="ProtNLM"/>
    </source>
</evidence>
<proteinExistence type="predicted"/>
<protein>
    <recommendedName>
        <fullName evidence="4">PEP-CTERM protein-sorting domain-containing protein</fullName>
    </recommendedName>
</protein>
<dbReference type="Proteomes" id="UP001595897">
    <property type="component" value="Unassembled WGS sequence"/>
</dbReference>
<evidence type="ECO:0000313" key="3">
    <source>
        <dbReference type="Proteomes" id="UP001595897"/>
    </source>
</evidence>
<organism evidence="2 3">
    <name type="scientific">Glaciecola siphonariae</name>
    <dbReference type="NCBI Taxonomy" id="521012"/>
    <lineage>
        <taxon>Bacteria</taxon>
        <taxon>Pseudomonadati</taxon>
        <taxon>Pseudomonadota</taxon>
        <taxon>Gammaproteobacteria</taxon>
        <taxon>Alteromonadales</taxon>
        <taxon>Alteromonadaceae</taxon>
        <taxon>Glaciecola</taxon>
    </lineage>
</organism>
<feature type="chain" id="PRO_5045220322" description="PEP-CTERM protein-sorting domain-containing protein" evidence="1">
    <location>
        <begin position="23"/>
        <end position="233"/>
    </location>
</feature>
<accession>A0ABV9LRC7</accession>
<comment type="caution">
    <text evidence="2">The sequence shown here is derived from an EMBL/GenBank/DDBJ whole genome shotgun (WGS) entry which is preliminary data.</text>
</comment>
<gene>
    <name evidence="2" type="ORF">ACFO4O_02645</name>
</gene>
<name>A0ABV9LRC7_9ALTE</name>
<dbReference type="EMBL" id="JBHSGU010000002">
    <property type="protein sequence ID" value="MFC4699052.1"/>
    <property type="molecule type" value="Genomic_DNA"/>
</dbReference>
<evidence type="ECO:0000256" key="1">
    <source>
        <dbReference type="SAM" id="SignalP"/>
    </source>
</evidence>
<keyword evidence="3" id="KW-1185">Reference proteome</keyword>
<reference evidence="3" key="1">
    <citation type="journal article" date="2019" name="Int. J. Syst. Evol. Microbiol.">
        <title>The Global Catalogue of Microorganisms (GCM) 10K type strain sequencing project: providing services to taxonomists for standard genome sequencing and annotation.</title>
        <authorList>
            <consortium name="The Broad Institute Genomics Platform"/>
            <consortium name="The Broad Institute Genome Sequencing Center for Infectious Disease"/>
            <person name="Wu L."/>
            <person name="Ma J."/>
        </authorList>
    </citation>
    <scope>NUCLEOTIDE SEQUENCE [LARGE SCALE GENOMIC DNA]</scope>
    <source>
        <strain evidence="3">KACC 12507</strain>
    </source>
</reference>
<keyword evidence="1" id="KW-0732">Signal</keyword>
<sequence>MKKYNVLLVLALLLGSSFASHAKLILASDGSLVSDLSNASGVVLDINDSELLSGAYNVMVEGTAYDVQFIEGTYQSIFGDNPTFFANDLSSAFRFSVALSDQVFLDVPNYDFDSRPELTYGCDTISGNIYACLVITLYGSTSDTSLSYFNAPSGLMLLGARTENYNPNAFEVDDSFQYRGDSLFETTNSPANVYAQWSLASDRLSSVEVSSPGAFTIALLGGLLLLMRRVNAA</sequence>
<evidence type="ECO:0000313" key="2">
    <source>
        <dbReference type="EMBL" id="MFC4699052.1"/>
    </source>
</evidence>